<proteinExistence type="predicted"/>
<dbReference type="Proteomes" id="UP000285301">
    <property type="component" value="Unassembled WGS sequence"/>
</dbReference>
<evidence type="ECO:0000313" key="3">
    <source>
        <dbReference type="EMBL" id="RWS01052.1"/>
    </source>
</evidence>
<dbReference type="EMBL" id="NCKU01009944">
    <property type="protein sequence ID" value="RWS01052.1"/>
    <property type="molecule type" value="Genomic_DNA"/>
</dbReference>
<reference evidence="3" key="2">
    <citation type="submission" date="2018-11" db="EMBL/GenBank/DDBJ databases">
        <title>Trombidioid mite genomics.</title>
        <authorList>
            <person name="Dong X."/>
        </authorList>
    </citation>
    <scope>NUCLEOTIDE SEQUENCE</scope>
    <source>
        <strain evidence="3">UoL-WK</strain>
    </source>
</reference>
<reference evidence="3 5" key="1">
    <citation type="journal article" date="2018" name="Gigascience">
        <title>Genomes of trombidid mites reveal novel predicted allergens and laterally-transferred genes associated with secondary metabolism.</title>
        <authorList>
            <person name="Dong X."/>
            <person name="Chaisiri K."/>
            <person name="Xia D."/>
            <person name="Armstrong S.D."/>
            <person name="Fang Y."/>
            <person name="Donnelly M.J."/>
            <person name="Kadowaki T."/>
            <person name="McGarry J.W."/>
            <person name="Darby A.C."/>
            <person name="Makepeace B.L."/>
        </authorList>
    </citation>
    <scope>NUCLEOTIDE SEQUENCE [LARGE SCALE GENOMIC DNA]</scope>
    <source>
        <strain evidence="3">UoL-WK</strain>
    </source>
</reference>
<dbReference type="EMBL" id="NCKU01010942">
    <property type="protein sequence ID" value="RWS00607.1"/>
    <property type="molecule type" value="Genomic_DNA"/>
</dbReference>
<dbReference type="EMBL" id="NCKU01010500">
    <property type="protein sequence ID" value="RWS00790.1"/>
    <property type="molecule type" value="Genomic_DNA"/>
</dbReference>
<organism evidence="3 5">
    <name type="scientific">Dinothrombium tinctorium</name>
    <dbReference type="NCBI Taxonomy" id="1965070"/>
    <lineage>
        <taxon>Eukaryota</taxon>
        <taxon>Metazoa</taxon>
        <taxon>Ecdysozoa</taxon>
        <taxon>Arthropoda</taxon>
        <taxon>Chelicerata</taxon>
        <taxon>Arachnida</taxon>
        <taxon>Acari</taxon>
        <taxon>Acariformes</taxon>
        <taxon>Trombidiformes</taxon>
        <taxon>Prostigmata</taxon>
        <taxon>Anystina</taxon>
        <taxon>Parasitengona</taxon>
        <taxon>Trombidioidea</taxon>
        <taxon>Trombidiidae</taxon>
        <taxon>Dinothrombium</taxon>
    </lineage>
</organism>
<comment type="caution">
    <text evidence="3">The sequence shown here is derived from an EMBL/GenBank/DDBJ whole genome shotgun (WGS) entry which is preliminary data.</text>
</comment>
<sequence>MYTANQINLYSRSFSVKIQFIIHMHTLH</sequence>
<evidence type="ECO:0000313" key="5">
    <source>
        <dbReference type="Proteomes" id="UP000285301"/>
    </source>
</evidence>
<dbReference type="AlphaFoldDB" id="A0A3S3PHE3"/>
<name>A0A3S3PHE3_9ACAR</name>
<dbReference type="EMBL" id="NCKU01007867">
    <property type="protein sequence ID" value="RWS02326.1"/>
    <property type="molecule type" value="Genomic_DNA"/>
</dbReference>
<evidence type="ECO:0000313" key="4">
    <source>
        <dbReference type="EMBL" id="RWS02326.1"/>
    </source>
</evidence>
<gene>
    <name evidence="4" type="ORF">B4U79_01295</name>
    <name evidence="3" type="ORF">B4U79_04403</name>
    <name evidence="1" type="ORF">B4U79_04494</name>
    <name evidence="2" type="ORF">B4U79_12661</name>
</gene>
<keyword evidence="5" id="KW-1185">Reference proteome</keyword>
<protein>
    <submittedName>
        <fullName evidence="3">Uncharacterized protein</fullName>
    </submittedName>
</protein>
<evidence type="ECO:0000313" key="2">
    <source>
        <dbReference type="EMBL" id="RWS00790.1"/>
    </source>
</evidence>
<evidence type="ECO:0000313" key="1">
    <source>
        <dbReference type="EMBL" id="RWS00607.1"/>
    </source>
</evidence>
<accession>A0A3S3PHE3</accession>